<reference evidence="1 2" key="1">
    <citation type="submission" date="2018-09" db="EMBL/GenBank/DDBJ databases">
        <authorList>
            <person name="Zhu H."/>
        </authorList>
    </citation>
    <scope>NUCLEOTIDE SEQUENCE [LARGE SCALE GENOMIC DNA]</scope>
    <source>
        <strain evidence="1 2">K1S02-6</strain>
    </source>
</reference>
<evidence type="ECO:0000313" key="1">
    <source>
        <dbReference type="EMBL" id="RJG13793.1"/>
    </source>
</evidence>
<proteinExistence type="predicted"/>
<accession>A0A418XMV3</accession>
<keyword evidence="2" id="KW-1185">Reference proteome</keyword>
<protein>
    <submittedName>
        <fullName evidence="1">Uncharacterized protein</fullName>
    </submittedName>
</protein>
<evidence type="ECO:0000313" key="2">
    <source>
        <dbReference type="Proteomes" id="UP000284021"/>
    </source>
</evidence>
<name>A0A418XMV3_9PSED</name>
<sequence>MSDASGENVRAIFDMLPLIVLEAMTVLWVGQGKTLHYLLGCIAVSPGFRHGQADQCAAET</sequence>
<dbReference type="AlphaFoldDB" id="A0A418XMV3"/>
<comment type="caution">
    <text evidence="1">The sequence shown here is derived from an EMBL/GenBank/DDBJ whole genome shotgun (WGS) entry which is preliminary data.</text>
</comment>
<dbReference type="EMBL" id="QYUR01000002">
    <property type="protein sequence ID" value="RJG13793.1"/>
    <property type="molecule type" value="Genomic_DNA"/>
</dbReference>
<dbReference type="Proteomes" id="UP000284021">
    <property type="component" value="Unassembled WGS sequence"/>
</dbReference>
<organism evidence="1 2">
    <name type="scientific">Pseudomonas cavernicola</name>
    <dbReference type="NCBI Taxonomy" id="2320866"/>
    <lineage>
        <taxon>Bacteria</taxon>
        <taxon>Pseudomonadati</taxon>
        <taxon>Pseudomonadota</taxon>
        <taxon>Gammaproteobacteria</taxon>
        <taxon>Pseudomonadales</taxon>
        <taxon>Pseudomonadaceae</taxon>
        <taxon>Pseudomonas</taxon>
    </lineage>
</organism>
<dbReference type="RefSeq" id="WP_119954344.1">
    <property type="nucleotide sequence ID" value="NZ_QYUR01000002.1"/>
</dbReference>
<gene>
    <name evidence="1" type="ORF">D3879_11340</name>
</gene>